<dbReference type="InterPro" id="IPR037208">
    <property type="entry name" value="Spo0E-like_sf"/>
</dbReference>
<gene>
    <name evidence="1" type="ORF">LY28_01422</name>
</gene>
<dbReference type="Pfam" id="PF09388">
    <property type="entry name" value="SpoOE-like"/>
    <property type="match status" value="1"/>
</dbReference>
<dbReference type="AlphaFoldDB" id="A0A318XNS8"/>
<evidence type="ECO:0000313" key="1">
    <source>
        <dbReference type="EMBL" id="PYG88571.1"/>
    </source>
</evidence>
<evidence type="ECO:0000313" key="2">
    <source>
        <dbReference type="Proteomes" id="UP000248132"/>
    </source>
</evidence>
<dbReference type="GO" id="GO:0043937">
    <property type="term" value="P:regulation of sporulation"/>
    <property type="evidence" value="ECO:0007669"/>
    <property type="project" value="InterPro"/>
</dbReference>
<dbReference type="OrthoDB" id="1740049at2"/>
<dbReference type="Gene3D" id="4.10.280.10">
    <property type="entry name" value="Helix-loop-helix DNA-binding domain"/>
    <property type="match status" value="1"/>
</dbReference>
<dbReference type="RefSeq" id="WP_110461463.1">
    <property type="nucleotide sequence ID" value="NZ_QKMR01000006.1"/>
</dbReference>
<proteinExistence type="predicted"/>
<dbReference type="InterPro" id="IPR036638">
    <property type="entry name" value="HLH_DNA-bd_sf"/>
</dbReference>
<accession>A0A318XNS8</accession>
<dbReference type="GO" id="GO:0046983">
    <property type="term" value="F:protein dimerization activity"/>
    <property type="evidence" value="ECO:0007669"/>
    <property type="project" value="InterPro"/>
</dbReference>
<name>A0A318XNS8_9FIRM</name>
<reference evidence="1 2" key="1">
    <citation type="submission" date="2018-06" db="EMBL/GenBank/DDBJ databases">
        <title>Genomic Encyclopedia of Type Strains, Phase I: the one thousand microbial genomes (KMG-I) project.</title>
        <authorList>
            <person name="Kyrpides N."/>
        </authorList>
    </citation>
    <scope>NUCLEOTIDE SEQUENCE [LARGE SCALE GENOMIC DNA]</scope>
    <source>
        <strain evidence="1 2">DSM 19573</strain>
    </source>
</reference>
<sequence>MLEDRINKLRETLNSEIEKCSLDSESILTLSHDLDELITEYYKYSKNTKV</sequence>
<organism evidence="1 2">
    <name type="scientific">Ruminiclostridium sufflavum DSM 19573</name>
    <dbReference type="NCBI Taxonomy" id="1121337"/>
    <lineage>
        <taxon>Bacteria</taxon>
        <taxon>Bacillati</taxon>
        <taxon>Bacillota</taxon>
        <taxon>Clostridia</taxon>
        <taxon>Eubacteriales</taxon>
        <taxon>Oscillospiraceae</taxon>
        <taxon>Ruminiclostridium</taxon>
    </lineage>
</organism>
<protein>
    <submittedName>
        <fullName evidence="1">Spo0E like sporulation regulatory protein</fullName>
    </submittedName>
</protein>
<dbReference type="Proteomes" id="UP000248132">
    <property type="component" value="Unassembled WGS sequence"/>
</dbReference>
<dbReference type="EMBL" id="QKMR01000006">
    <property type="protein sequence ID" value="PYG88571.1"/>
    <property type="molecule type" value="Genomic_DNA"/>
</dbReference>
<dbReference type="InterPro" id="IPR018540">
    <property type="entry name" value="Spo0E-like"/>
</dbReference>
<dbReference type="SUPFAM" id="SSF140500">
    <property type="entry name" value="BAS1536-like"/>
    <property type="match status" value="1"/>
</dbReference>
<comment type="caution">
    <text evidence="1">The sequence shown here is derived from an EMBL/GenBank/DDBJ whole genome shotgun (WGS) entry which is preliminary data.</text>
</comment>
<keyword evidence="2" id="KW-1185">Reference proteome</keyword>